<proteinExistence type="predicted"/>
<dbReference type="Proteomes" id="UP000243459">
    <property type="component" value="Chromosome 1"/>
</dbReference>
<evidence type="ECO:0000313" key="2">
    <source>
        <dbReference type="Proteomes" id="UP000243459"/>
    </source>
</evidence>
<keyword evidence="2" id="KW-1185">Reference proteome</keyword>
<dbReference type="EMBL" id="CM007381">
    <property type="protein sequence ID" value="ONK80663.1"/>
    <property type="molecule type" value="Genomic_DNA"/>
</dbReference>
<accession>A0A5P1FSL5</accession>
<reference evidence="2" key="1">
    <citation type="journal article" date="2017" name="Nat. Commun.">
        <title>The asparagus genome sheds light on the origin and evolution of a young Y chromosome.</title>
        <authorList>
            <person name="Harkess A."/>
            <person name="Zhou J."/>
            <person name="Xu C."/>
            <person name="Bowers J.E."/>
            <person name="Van der Hulst R."/>
            <person name="Ayyampalayam S."/>
            <person name="Mercati F."/>
            <person name="Riccardi P."/>
            <person name="McKain M.R."/>
            <person name="Kakrana A."/>
            <person name="Tang H."/>
            <person name="Ray J."/>
            <person name="Groenendijk J."/>
            <person name="Arikit S."/>
            <person name="Mathioni S.M."/>
            <person name="Nakano M."/>
            <person name="Shan H."/>
            <person name="Telgmann-Rauber A."/>
            <person name="Kanno A."/>
            <person name="Yue Z."/>
            <person name="Chen H."/>
            <person name="Li W."/>
            <person name="Chen Y."/>
            <person name="Xu X."/>
            <person name="Zhang Y."/>
            <person name="Luo S."/>
            <person name="Chen H."/>
            <person name="Gao J."/>
            <person name="Mao Z."/>
            <person name="Pires J.C."/>
            <person name="Luo M."/>
            <person name="Kudrna D."/>
            <person name="Wing R.A."/>
            <person name="Meyers B.C."/>
            <person name="Yi K."/>
            <person name="Kong H."/>
            <person name="Lavrijsen P."/>
            <person name="Sunseri F."/>
            <person name="Falavigna A."/>
            <person name="Ye Y."/>
            <person name="Leebens-Mack J.H."/>
            <person name="Chen G."/>
        </authorList>
    </citation>
    <scope>NUCLEOTIDE SEQUENCE [LARGE SCALE GENOMIC DNA]</scope>
    <source>
        <strain evidence="2">cv. DH0086</strain>
    </source>
</reference>
<dbReference type="AlphaFoldDB" id="A0A5P1FSL5"/>
<organism evidence="1 2">
    <name type="scientific">Asparagus officinalis</name>
    <name type="common">Garden asparagus</name>
    <dbReference type="NCBI Taxonomy" id="4686"/>
    <lineage>
        <taxon>Eukaryota</taxon>
        <taxon>Viridiplantae</taxon>
        <taxon>Streptophyta</taxon>
        <taxon>Embryophyta</taxon>
        <taxon>Tracheophyta</taxon>
        <taxon>Spermatophyta</taxon>
        <taxon>Magnoliopsida</taxon>
        <taxon>Liliopsida</taxon>
        <taxon>Asparagales</taxon>
        <taxon>Asparagaceae</taxon>
        <taxon>Asparagoideae</taxon>
        <taxon>Asparagus</taxon>
    </lineage>
</organism>
<sequence>MAKEVLLTASTFVRDEPSTEGIAVILVESSEVFVSSRRLGKELVVEEEPTVKKELEKGQEPATKSAEEEALIGGLHHISRSYHMWDLPVETELFDRLESYHEILNKLREEMIAHGVLVNRLSLLLP</sequence>
<evidence type="ECO:0000313" key="1">
    <source>
        <dbReference type="EMBL" id="ONK80663.1"/>
    </source>
</evidence>
<dbReference type="Gramene" id="ONK80663">
    <property type="protein sequence ID" value="ONK80663"/>
    <property type="gene ID" value="A4U43_C01F20330"/>
</dbReference>
<protein>
    <submittedName>
        <fullName evidence="1">Uncharacterized protein</fullName>
    </submittedName>
</protein>
<gene>
    <name evidence="1" type="ORF">A4U43_C01F20330</name>
</gene>
<name>A0A5P1FSL5_ASPOF</name>